<protein>
    <submittedName>
        <fullName evidence="11">Uncharacterized protein</fullName>
    </submittedName>
</protein>
<dbReference type="EMBL" id="CAIIXF020000010">
    <property type="protein sequence ID" value="CAH1797552.1"/>
    <property type="molecule type" value="Genomic_DNA"/>
</dbReference>
<dbReference type="InterPro" id="IPR003930">
    <property type="entry name" value="K_chnl_Ca-activ_BK_bsu"/>
</dbReference>
<keyword evidence="2" id="KW-0813">Transport</keyword>
<evidence type="ECO:0000313" key="11">
    <source>
        <dbReference type="EMBL" id="CAH1797552.1"/>
    </source>
</evidence>
<comment type="subcellular location">
    <subcellularLocation>
        <location evidence="1">Membrane</location>
        <topology evidence="1">Multi-pass membrane protein</topology>
    </subcellularLocation>
</comment>
<dbReference type="GO" id="GO:0015269">
    <property type="term" value="F:calcium-activated potassium channel activity"/>
    <property type="evidence" value="ECO:0007669"/>
    <property type="project" value="InterPro"/>
</dbReference>
<accession>A0A8S4PUN5</accession>
<keyword evidence="3 10" id="KW-0812">Transmembrane</keyword>
<gene>
    <name evidence="11" type="ORF">OFUS_LOCUS21818</name>
</gene>
<dbReference type="Proteomes" id="UP000749559">
    <property type="component" value="Unassembled WGS sequence"/>
</dbReference>
<feature type="transmembrane region" description="Helical" evidence="10">
    <location>
        <begin position="175"/>
        <end position="198"/>
    </location>
</feature>
<evidence type="ECO:0000256" key="9">
    <source>
        <dbReference type="SAM" id="MobiDB-lite"/>
    </source>
</evidence>
<keyword evidence="7" id="KW-0325">Glycoprotein</keyword>
<keyword evidence="8" id="KW-0407">Ion channel</keyword>
<dbReference type="AlphaFoldDB" id="A0A8S4PUN5"/>
<comment type="caution">
    <text evidence="11">The sequence shown here is derived from an EMBL/GenBank/DDBJ whole genome shotgun (WGS) entry which is preliminary data.</text>
</comment>
<dbReference type="PANTHER" id="PTHR10258">
    <property type="entry name" value="CALCIUM-ACTIVATED POTASSIUM CHANNEL SUBUNIT BETA"/>
    <property type="match status" value="1"/>
</dbReference>
<evidence type="ECO:0000313" key="12">
    <source>
        <dbReference type="Proteomes" id="UP000749559"/>
    </source>
</evidence>
<dbReference type="Pfam" id="PF03185">
    <property type="entry name" value="CaKB"/>
    <property type="match status" value="1"/>
</dbReference>
<dbReference type="PANTHER" id="PTHR10258:SF8">
    <property type="entry name" value="CALCIUM-ACTIVATED POTASSIUM CHANNEL BK ALPHA SUBUNIT DOMAIN-CONTAINING PROTEIN"/>
    <property type="match status" value="1"/>
</dbReference>
<proteinExistence type="predicted"/>
<dbReference type="GO" id="GO:0005513">
    <property type="term" value="P:detection of calcium ion"/>
    <property type="evidence" value="ECO:0007669"/>
    <property type="project" value="TreeGrafter"/>
</dbReference>
<name>A0A8S4PUN5_OWEFU</name>
<feature type="transmembrane region" description="Helical" evidence="10">
    <location>
        <begin position="12"/>
        <end position="34"/>
    </location>
</feature>
<feature type="compositionally biased region" description="Basic and acidic residues" evidence="9">
    <location>
        <begin position="257"/>
        <end position="266"/>
    </location>
</feature>
<evidence type="ECO:0000256" key="3">
    <source>
        <dbReference type="ARBA" id="ARBA00022692"/>
    </source>
</evidence>
<feature type="region of interest" description="Disordered" evidence="9">
    <location>
        <begin position="246"/>
        <end position="266"/>
    </location>
</feature>
<keyword evidence="12" id="KW-1185">Reference proteome</keyword>
<evidence type="ECO:0000256" key="5">
    <source>
        <dbReference type="ARBA" id="ARBA00023065"/>
    </source>
</evidence>
<keyword evidence="6 10" id="KW-0472">Membrane</keyword>
<evidence type="ECO:0000256" key="6">
    <source>
        <dbReference type="ARBA" id="ARBA00023136"/>
    </source>
</evidence>
<keyword evidence="4 10" id="KW-1133">Transmembrane helix</keyword>
<evidence type="ECO:0000256" key="8">
    <source>
        <dbReference type="ARBA" id="ARBA00023303"/>
    </source>
</evidence>
<dbReference type="GO" id="GO:0015459">
    <property type="term" value="F:potassium channel regulator activity"/>
    <property type="evidence" value="ECO:0007669"/>
    <property type="project" value="TreeGrafter"/>
</dbReference>
<sequence>MHKLTKKTRYLIRALGILSVSFSVPLIVIFLLFYTDPYQALGQFIRTTCTVQKSFYSSCPLLCKCPKHCERFFPCLVVVVQYEDRQNRLVQNASMFKDYFSYDLVKRRRSESFGEADGFLKHCSNTPKLCSASDSANNDTVREYQNINGMKDKELTCYYNPAVNRTETVLEITDAAFFVNVLFWSTLLLCIGITCLILGPGTFKRIYVPDFCPIDRGKDVGQKREVGGNMEENVWFTMADTTTANGMDNTGYTDSDNSERRPSIFA</sequence>
<keyword evidence="5" id="KW-0406">Ion transport</keyword>
<evidence type="ECO:0000256" key="7">
    <source>
        <dbReference type="ARBA" id="ARBA00023180"/>
    </source>
</evidence>
<evidence type="ECO:0000256" key="4">
    <source>
        <dbReference type="ARBA" id="ARBA00022989"/>
    </source>
</evidence>
<evidence type="ECO:0000256" key="1">
    <source>
        <dbReference type="ARBA" id="ARBA00004141"/>
    </source>
</evidence>
<dbReference type="GO" id="GO:0008076">
    <property type="term" value="C:voltage-gated potassium channel complex"/>
    <property type="evidence" value="ECO:0007669"/>
    <property type="project" value="TreeGrafter"/>
</dbReference>
<feature type="compositionally biased region" description="Polar residues" evidence="9">
    <location>
        <begin position="246"/>
        <end position="255"/>
    </location>
</feature>
<reference evidence="11" key="1">
    <citation type="submission" date="2022-03" db="EMBL/GenBank/DDBJ databases">
        <authorList>
            <person name="Martin C."/>
        </authorList>
    </citation>
    <scope>NUCLEOTIDE SEQUENCE</scope>
</reference>
<evidence type="ECO:0000256" key="10">
    <source>
        <dbReference type="SAM" id="Phobius"/>
    </source>
</evidence>
<organism evidence="11 12">
    <name type="scientific">Owenia fusiformis</name>
    <name type="common">Polychaete worm</name>
    <dbReference type="NCBI Taxonomy" id="6347"/>
    <lineage>
        <taxon>Eukaryota</taxon>
        <taxon>Metazoa</taxon>
        <taxon>Spiralia</taxon>
        <taxon>Lophotrochozoa</taxon>
        <taxon>Annelida</taxon>
        <taxon>Polychaeta</taxon>
        <taxon>Sedentaria</taxon>
        <taxon>Canalipalpata</taxon>
        <taxon>Sabellida</taxon>
        <taxon>Oweniida</taxon>
        <taxon>Oweniidae</taxon>
        <taxon>Owenia</taxon>
    </lineage>
</organism>
<evidence type="ECO:0000256" key="2">
    <source>
        <dbReference type="ARBA" id="ARBA00022448"/>
    </source>
</evidence>